<proteinExistence type="inferred from homology"/>
<evidence type="ECO:0000256" key="11">
    <source>
        <dbReference type="RuleBase" id="RU003357"/>
    </source>
</evidence>
<protein>
    <submittedName>
        <fullName evidence="14">Dependent receptor</fullName>
    </submittedName>
</protein>
<comment type="similarity">
    <text evidence="10 11">Belongs to the TonB-dependent receptor family.</text>
</comment>
<keyword evidence="9 10" id="KW-0998">Cell outer membrane</keyword>
<evidence type="ECO:0000256" key="10">
    <source>
        <dbReference type="PROSITE-ProRule" id="PRU01360"/>
    </source>
</evidence>
<dbReference type="Pfam" id="PF07715">
    <property type="entry name" value="Plug"/>
    <property type="match status" value="1"/>
</dbReference>
<dbReference type="Proteomes" id="UP000017548">
    <property type="component" value="Unassembled WGS sequence"/>
</dbReference>
<dbReference type="InterPro" id="IPR000531">
    <property type="entry name" value="Beta-barrel_TonB"/>
</dbReference>
<feature type="domain" description="TonB-dependent receptor plug" evidence="13">
    <location>
        <begin position="55"/>
        <end position="163"/>
    </location>
</feature>
<dbReference type="EMBL" id="AXZL01000037">
    <property type="protein sequence ID" value="ESE43028.1"/>
    <property type="molecule type" value="Genomic_DNA"/>
</dbReference>
<evidence type="ECO:0000256" key="8">
    <source>
        <dbReference type="ARBA" id="ARBA00023136"/>
    </source>
</evidence>
<sequence>MDIGGLKLSNHKTLNRFPFALLALACSLQPLLSTQADDTELEHIVVTASAKDQQLSSAPASISVIDAEEIKLLPVKDLGDVLRGSVGVNVVSGNAGRNSLYVRGMDETYVLMLVNGKRVSSSNGLWRGGNFDITAIPIDAISRVEIVRGPMSALYGSDAVGGVINVITKAPTEDWQLTLDAEYSKMQEGDGGDRQRYNVFTSGKLTDSLGLMLTAESAEQDLWQLPEITPTFDTIEERKTKKLYSALTWQLADNQTLDFDYQYDKDKVPLTTYAEKSKREQQIERNTFGLTHKADWQWGQTQLEANLEDSKLYDYNSRYSLQPPLGRHIDEKNTSFKATSFFRLWQQDFTLGGEYHKTEVEDPVQYPTTQGDSVDQYSLFAQDEIDFLDDWTLTLGARYEDNEKYGNNLSPRAYIVYRATDKLTFKGGVGTAFRAPALFESSPTFASVSCGGACSVVGNPDLDPETSVNYEFSVLMSDNTWDISATAYHNKVKDLITVSTWDRVSPSRTYYNESEVTLQGIELTGRIDLTKDLSLKGNYSYLDTEKSDGSELNGRPDQTANLQLDWHMTDDWQLYVSGNYFGDYLDSSAIKRSGYSRFDFGTSYRLTENIKLRAGMTNFTNEQPAEDSDGTTETILPGRAVFAGVTLTL</sequence>
<dbReference type="PROSITE" id="PS52016">
    <property type="entry name" value="TONB_DEPENDENT_REC_3"/>
    <property type="match status" value="1"/>
</dbReference>
<reference evidence="14 15" key="1">
    <citation type="journal article" date="2013" name="Genome Announc.">
        <title>Draft Genome Sequence of Shewanella decolorationis S12, a Dye-Degrading Bacterium Isolated from a Wastewater Treatment Plant.</title>
        <authorList>
            <person name="Xu M."/>
            <person name="Fang Y."/>
            <person name="Liu J."/>
            <person name="Chen X."/>
            <person name="Sun G."/>
            <person name="Guo J."/>
            <person name="Hua Z."/>
            <person name="Tu Q."/>
            <person name="Wu L."/>
            <person name="Zhou J."/>
            <person name="Liu X."/>
        </authorList>
    </citation>
    <scope>NUCLEOTIDE SEQUENCE [LARGE SCALE GENOMIC DNA]</scope>
    <source>
        <strain evidence="14 15">S12</strain>
    </source>
</reference>
<keyword evidence="7 11" id="KW-0798">TonB box</keyword>
<evidence type="ECO:0000259" key="13">
    <source>
        <dbReference type="Pfam" id="PF07715"/>
    </source>
</evidence>
<evidence type="ECO:0000256" key="7">
    <source>
        <dbReference type="ARBA" id="ARBA00023077"/>
    </source>
</evidence>
<dbReference type="Pfam" id="PF00593">
    <property type="entry name" value="TonB_dep_Rec_b-barrel"/>
    <property type="match status" value="1"/>
</dbReference>
<dbReference type="Gene3D" id="2.40.170.20">
    <property type="entry name" value="TonB-dependent receptor, beta-barrel domain"/>
    <property type="match status" value="1"/>
</dbReference>
<keyword evidence="6" id="KW-0406">Ion transport</keyword>
<evidence type="ECO:0000256" key="5">
    <source>
        <dbReference type="ARBA" id="ARBA00022729"/>
    </source>
</evidence>
<dbReference type="PANTHER" id="PTHR30069:SF53">
    <property type="entry name" value="COLICIN I RECEPTOR-RELATED"/>
    <property type="match status" value="1"/>
</dbReference>
<keyword evidence="2 10" id="KW-0813">Transport</keyword>
<evidence type="ECO:0000256" key="9">
    <source>
        <dbReference type="ARBA" id="ARBA00023237"/>
    </source>
</evidence>
<comment type="subcellular location">
    <subcellularLocation>
        <location evidence="1 10">Cell outer membrane</location>
        <topology evidence="1 10">Multi-pass membrane protein</topology>
    </subcellularLocation>
</comment>
<keyword evidence="8 10" id="KW-0472">Membrane</keyword>
<feature type="domain" description="TonB-dependent receptor-like beta-barrel" evidence="12">
    <location>
        <begin position="254"/>
        <end position="618"/>
    </location>
</feature>
<evidence type="ECO:0000256" key="1">
    <source>
        <dbReference type="ARBA" id="ARBA00004571"/>
    </source>
</evidence>
<dbReference type="InterPro" id="IPR012910">
    <property type="entry name" value="Plug_dom"/>
</dbReference>
<keyword evidence="4 10" id="KW-0812">Transmembrane</keyword>
<keyword evidence="5" id="KW-0732">Signal</keyword>
<evidence type="ECO:0000313" key="15">
    <source>
        <dbReference type="Proteomes" id="UP000017548"/>
    </source>
</evidence>
<evidence type="ECO:0000313" key="14">
    <source>
        <dbReference type="EMBL" id="ESE43028.1"/>
    </source>
</evidence>
<evidence type="ECO:0000256" key="2">
    <source>
        <dbReference type="ARBA" id="ARBA00022448"/>
    </source>
</evidence>
<evidence type="ECO:0000256" key="6">
    <source>
        <dbReference type="ARBA" id="ARBA00023065"/>
    </source>
</evidence>
<evidence type="ECO:0000256" key="3">
    <source>
        <dbReference type="ARBA" id="ARBA00022452"/>
    </source>
</evidence>
<organism evidence="14 15">
    <name type="scientific">Shewanella decolorationis S12</name>
    <dbReference type="NCBI Taxonomy" id="1353536"/>
    <lineage>
        <taxon>Bacteria</taxon>
        <taxon>Pseudomonadati</taxon>
        <taxon>Pseudomonadota</taxon>
        <taxon>Gammaproteobacteria</taxon>
        <taxon>Alteromonadales</taxon>
        <taxon>Shewanellaceae</taxon>
        <taxon>Shewanella</taxon>
    </lineage>
</organism>
<keyword evidence="15" id="KW-1185">Reference proteome</keyword>
<dbReference type="PANTHER" id="PTHR30069">
    <property type="entry name" value="TONB-DEPENDENT OUTER MEMBRANE RECEPTOR"/>
    <property type="match status" value="1"/>
</dbReference>
<keyword evidence="3 10" id="KW-1134">Transmembrane beta strand</keyword>
<gene>
    <name evidence="14" type="ORF">SHD_0330</name>
</gene>
<dbReference type="InterPro" id="IPR037066">
    <property type="entry name" value="Plug_dom_sf"/>
</dbReference>
<dbReference type="SUPFAM" id="SSF56935">
    <property type="entry name" value="Porins"/>
    <property type="match status" value="1"/>
</dbReference>
<dbReference type="InterPro" id="IPR036942">
    <property type="entry name" value="Beta-barrel_TonB_sf"/>
</dbReference>
<accession>A0ABP2ZC86</accession>
<keyword evidence="14" id="KW-0675">Receptor</keyword>
<name>A0ABP2ZC86_9GAMM</name>
<dbReference type="InterPro" id="IPR039426">
    <property type="entry name" value="TonB-dep_rcpt-like"/>
</dbReference>
<comment type="caution">
    <text evidence="14">The sequence shown here is derived from an EMBL/GenBank/DDBJ whole genome shotgun (WGS) entry which is preliminary data.</text>
</comment>
<dbReference type="CDD" id="cd01347">
    <property type="entry name" value="ligand_gated_channel"/>
    <property type="match status" value="1"/>
</dbReference>
<evidence type="ECO:0000256" key="4">
    <source>
        <dbReference type="ARBA" id="ARBA00022692"/>
    </source>
</evidence>
<dbReference type="Gene3D" id="2.170.130.10">
    <property type="entry name" value="TonB-dependent receptor, plug domain"/>
    <property type="match status" value="1"/>
</dbReference>
<evidence type="ECO:0000259" key="12">
    <source>
        <dbReference type="Pfam" id="PF00593"/>
    </source>
</evidence>